<dbReference type="PANTHER" id="PTHR47495:SF2">
    <property type="entry name" value="ALDEHYDE DEHYDROGENASE"/>
    <property type="match status" value="1"/>
</dbReference>
<feature type="domain" description="Aldehyde oxidase/xanthine dehydrogenase a/b hammerhead" evidence="2">
    <location>
        <begin position="208"/>
        <end position="286"/>
    </location>
</feature>
<dbReference type="InterPro" id="IPR012368">
    <property type="entry name" value="OxRdtase_Mopterin-bd_su_IorB"/>
</dbReference>
<feature type="chain" id="PRO_5037333522" evidence="1">
    <location>
        <begin position="31"/>
        <end position="718"/>
    </location>
</feature>
<evidence type="ECO:0000259" key="2">
    <source>
        <dbReference type="SMART" id="SM01008"/>
    </source>
</evidence>
<dbReference type="Proteomes" id="UP000623842">
    <property type="component" value="Unassembled WGS sequence"/>
</dbReference>
<evidence type="ECO:0000313" key="3">
    <source>
        <dbReference type="EMBL" id="GHF84620.1"/>
    </source>
</evidence>
<name>A0A919EII9_9GAMM</name>
<dbReference type="InterPro" id="IPR052516">
    <property type="entry name" value="N-heterocyclic_Hydroxylase"/>
</dbReference>
<dbReference type="EMBL" id="BNCK01000002">
    <property type="protein sequence ID" value="GHF84620.1"/>
    <property type="molecule type" value="Genomic_DNA"/>
</dbReference>
<dbReference type="AlphaFoldDB" id="A0A919EII9"/>
<dbReference type="InterPro" id="IPR006311">
    <property type="entry name" value="TAT_signal"/>
</dbReference>
<dbReference type="PANTHER" id="PTHR47495">
    <property type="entry name" value="ALDEHYDE DEHYDROGENASE"/>
    <property type="match status" value="1"/>
</dbReference>
<dbReference type="SUPFAM" id="SSF56003">
    <property type="entry name" value="Molybdenum cofactor-binding domain"/>
    <property type="match status" value="2"/>
</dbReference>
<sequence>MSHPHLQSRRLFLKLTATTSGLLFSGLAFTAENSAIVNRQNDEENAAQFPLLILHADNSITVINTRAEMGQGVSTSLTQLLFEDLDADWQQLKTVEQGWADDTRFGHQNTIGAISSLIAWNFHRQVGAKINLLLREAACKVWKLSLSEVKTNQGVVTNLKTGQYLTYGQLSKLVQTDLPKDKLALKQPASFSVIGQSKPRVDLLEKVNGTAMFGLDVNLPQLKVAVVARCPVFGGKVQSFDATEAAKIKGVQQIFAVPSGVAVVADNYWQAISARKLLQITWQEGDFATVSSNEVLAEFKQLLDAPGKVVKEQGDIALLDEKKERILTRDFEFPLVAHMTMEPMNCTVWLKAGSCEIWAPTQNSQDAQSSAAKVLSLAKEKVRVNMTYMGGGFGRRAQDDFIVEACYIAKKFAHPIKLVWSREDDIQHDFYRPLNAQRISVRLDNNKIYAWQHKVATYSTSPYHFSLRDRGTPSGDWVAYGGADSSLYQIENFQTQVHLQESPLTVGILRGISHGYTHFAIESVIDELAEQVAADAIDFRLAQITETRAIKVLQRLQTRLANVVLQDNESLGVAFGHEKAPSGPYQYYNAVAAIIERTAERYRVKRLIVSLDHGQVINPDGLLAQVQGSAVFAVSMMFGQAITLKNGRIEQSNFHDSPVARIAQSVEVDLLTSDSTEWPMGVGEKLQGTIQPAIANALYRATGQRITSLPVDFSSLGA</sequence>
<evidence type="ECO:0000313" key="4">
    <source>
        <dbReference type="Proteomes" id="UP000623842"/>
    </source>
</evidence>
<dbReference type="InterPro" id="IPR037165">
    <property type="entry name" value="AldOxase/xan_DH_Mopterin-bd_sf"/>
</dbReference>
<keyword evidence="1" id="KW-0732">Signal</keyword>
<dbReference type="SMART" id="SM01008">
    <property type="entry name" value="Ald_Xan_dh_C"/>
    <property type="match status" value="1"/>
</dbReference>
<reference evidence="3" key="1">
    <citation type="journal article" date="2014" name="Int. J. Syst. Evol. Microbiol.">
        <title>Complete genome sequence of Corynebacterium casei LMG S-19264T (=DSM 44701T), isolated from a smear-ripened cheese.</title>
        <authorList>
            <consortium name="US DOE Joint Genome Institute (JGI-PGF)"/>
            <person name="Walter F."/>
            <person name="Albersmeier A."/>
            <person name="Kalinowski J."/>
            <person name="Ruckert C."/>
        </authorList>
    </citation>
    <scope>NUCLEOTIDE SEQUENCE</scope>
    <source>
        <strain evidence="3">KCTC 42731</strain>
    </source>
</reference>
<accession>A0A919EII9</accession>
<dbReference type="RefSeq" id="WP_189767920.1">
    <property type="nucleotide sequence ID" value="NZ_BNCK01000002.1"/>
</dbReference>
<dbReference type="Gene3D" id="3.90.1170.50">
    <property type="entry name" value="Aldehyde oxidase/xanthine dehydrogenase, a/b hammerhead"/>
    <property type="match status" value="1"/>
</dbReference>
<dbReference type="Pfam" id="PF20256">
    <property type="entry name" value="MoCoBD_2"/>
    <property type="match status" value="1"/>
</dbReference>
<dbReference type="InterPro" id="IPR046867">
    <property type="entry name" value="AldOxase/xan_DH_MoCoBD2"/>
</dbReference>
<evidence type="ECO:0000256" key="1">
    <source>
        <dbReference type="SAM" id="SignalP"/>
    </source>
</evidence>
<feature type="signal peptide" evidence="1">
    <location>
        <begin position="1"/>
        <end position="30"/>
    </location>
</feature>
<dbReference type="Gene3D" id="3.30.365.10">
    <property type="entry name" value="Aldehyde oxidase/xanthine dehydrogenase, molybdopterin binding domain"/>
    <property type="match status" value="4"/>
</dbReference>
<dbReference type="PROSITE" id="PS51318">
    <property type="entry name" value="TAT"/>
    <property type="match status" value="1"/>
</dbReference>
<dbReference type="InterPro" id="IPR008274">
    <property type="entry name" value="AldOxase/xan_DH_MoCoBD1"/>
</dbReference>
<gene>
    <name evidence="3" type="ORF">GCM10017161_10110</name>
</gene>
<organism evidence="3 4">
    <name type="scientific">Thalassotalea marina</name>
    <dbReference type="NCBI Taxonomy" id="1673741"/>
    <lineage>
        <taxon>Bacteria</taxon>
        <taxon>Pseudomonadati</taxon>
        <taxon>Pseudomonadota</taxon>
        <taxon>Gammaproteobacteria</taxon>
        <taxon>Alteromonadales</taxon>
        <taxon>Colwelliaceae</taxon>
        <taxon>Thalassotalea</taxon>
    </lineage>
</organism>
<dbReference type="PIRSF" id="PIRSF036389">
    <property type="entry name" value="IOR_B"/>
    <property type="match status" value="1"/>
</dbReference>
<dbReference type="GO" id="GO:0016491">
    <property type="term" value="F:oxidoreductase activity"/>
    <property type="evidence" value="ECO:0007669"/>
    <property type="project" value="InterPro"/>
</dbReference>
<keyword evidence="4" id="KW-1185">Reference proteome</keyword>
<proteinExistence type="predicted"/>
<comment type="caution">
    <text evidence="3">The sequence shown here is derived from an EMBL/GenBank/DDBJ whole genome shotgun (WGS) entry which is preliminary data.</text>
</comment>
<reference evidence="3" key="2">
    <citation type="submission" date="2020-09" db="EMBL/GenBank/DDBJ databases">
        <authorList>
            <person name="Sun Q."/>
            <person name="Kim S."/>
        </authorList>
    </citation>
    <scope>NUCLEOTIDE SEQUENCE</scope>
    <source>
        <strain evidence="3">KCTC 42731</strain>
    </source>
</reference>
<dbReference type="InterPro" id="IPR000674">
    <property type="entry name" value="Ald_Oxase/Xan_DH_a/b"/>
</dbReference>
<dbReference type="Pfam" id="PF02738">
    <property type="entry name" value="MoCoBD_1"/>
    <property type="match status" value="1"/>
</dbReference>
<protein>
    <submittedName>
        <fullName evidence="3">Oxidoreductase</fullName>
    </submittedName>
</protein>